<organism evidence="4 5">
    <name type="scientific">Paenibacillus sabuli</name>
    <dbReference type="NCBI Taxonomy" id="2772509"/>
    <lineage>
        <taxon>Bacteria</taxon>
        <taxon>Bacillati</taxon>
        <taxon>Bacillota</taxon>
        <taxon>Bacilli</taxon>
        <taxon>Bacillales</taxon>
        <taxon>Paenibacillaceae</taxon>
        <taxon>Paenibacillus</taxon>
    </lineage>
</organism>
<dbReference type="GO" id="GO:0005524">
    <property type="term" value="F:ATP binding"/>
    <property type="evidence" value="ECO:0007669"/>
    <property type="project" value="UniProtKB-KW"/>
</dbReference>
<gene>
    <name evidence="4" type="ORF">IDH44_21430</name>
</gene>
<evidence type="ECO:0000313" key="4">
    <source>
        <dbReference type="EMBL" id="MBD2847763.1"/>
    </source>
</evidence>
<evidence type="ECO:0000256" key="1">
    <source>
        <dbReference type="ARBA" id="ARBA00022741"/>
    </source>
</evidence>
<sequence length="242" mass="26894">MIKVSHLTKKIPGGPKILHDISFDVQHGEFVAVVGASGSGKTMLLKCLGLKERWTSGEYFVQGDDVLKQGWTGRRKIRREFAILEEKPALSPNKSALKNVLIGTQSQTPLWRMVTGMVRNDDYMGAMDTIEKVGLLEKAHQKADKLSGGERQRVAISRALVHGAKVLLADEPVSGLDPHAAEQILTDLKALCRKQRLIVVAVLHQSEWAERFADRILGLNEGRLVVDIRGRRLTHGEKLKLE</sequence>
<protein>
    <submittedName>
        <fullName evidence="4">ATP-binding cassette domain-containing protein</fullName>
    </submittedName>
</protein>
<keyword evidence="1" id="KW-0547">Nucleotide-binding</keyword>
<dbReference type="InterPro" id="IPR003439">
    <property type="entry name" value="ABC_transporter-like_ATP-bd"/>
</dbReference>
<dbReference type="InterPro" id="IPR017871">
    <property type="entry name" value="ABC_transporter-like_CS"/>
</dbReference>
<evidence type="ECO:0000256" key="2">
    <source>
        <dbReference type="ARBA" id="ARBA00022840"/>
    </source>
</evidence>
<dbReference type="AlphaFoldDB" id="A0A927BYQ4"/>
<dbReference type="InterPro" id="IPR027417">
    <property type="entry name" value="P-loop_NTPase"/>
</dbReference>
<dbReference type="Proteomes" id="UP000621560">
    <property type="component" value="Unassembled WGS sequence"/>
</dbReference>
<dbReference type="RefSeq" id="WP_190920865.1">
    <property type="nucleotide sequence ID" value="NZ_JACXIZ010000044.1"/>
</dbReference>
<dbReference type="GO" id="GO:0022857">
    <property type="term" value="F:transmembrane transporter activity"/>
    <property type="evidence" value="ECO:0007669"/>
    <property type="project" value="TreeGrafter"/>
</dbReference>
<feature type="domain" description="ABC transporter" evidence="3">
    <location>
        <begin position="2"/>
        <end position="241"/>
    </location>
</feature>
<evidence type="ECO:0000313" key="5">
    <source>
        <dbReference type="Proteomes" id="UP000621560"/>
    </source>
</evidence>
<dbReference type="SMART" id="SM00382">
    <property type="entry name" value="AAA"/>
    <property type="match status" value="1"/>
</dbReference>
<dbReference type="PROSITE" id="PS50893">
    <property type="entry name" value="ABC_TRANSPORTER_2"/>
    <property type="match status" value="1"/>
</dbReference>
<keyword evidence="2 4" id="KW-0067">ATP-binding</keyword>
<proteinExistence type="predicted"/>
<evidence type="ECO:0000259" key="3">
    <source>
        <dbReference type="PROSITE" id="PS50893"/>
    </source>
</evidence>
<dbReference type="InterPro" id="IPR015854">
    <property type="entry name" value="ABC_transpr_LolD-like"/>
</dbReference>
<dbReference type="InterPro" id="IPR003593">
    <property type="entry name" value="AAA+_ATPase"/>
</dbReference>
<comment type="caution">
    <text evidence="4">The sequence shown here is derived from an EMBL/GenBank/DDBJ whole genome shotgun (WGS) entry which is preliminary data.</text>
</comment>
<dbReference type="Gene3D" id="3.40.50.300">
    <property type="entry name" value="P-loop containing nucleotide triphosphate hydrolases"/>
    <property type="match status" value="1"/>
</dbReference>
<dbReference type="SUPFAM" id="SSF52540">
    <property type="entry name" value="P-loop containing nucleoside triphosphate hydrolases"/>
    <property type="match status" value="1"/>
</dbReference>
<accession>A0A927BYQ4</accession>
<dbReference type="EMBL" id="JACXIZ010000044">
    <property type="protein sequence ID" value="MBD2847763.1"/>
    <property type="molecule type" value="Genomic_DNA"/>
</dbReference>
<reference evidence="4" key="1">
    <citation type="submission" date="2020-09" db="EMBL/GenBank/DDBJ databases">
        <title>A novel bacterium of genus Paenibacillus, isolated from South China Sea.</title>
        <authorList>
            <person name="Huang H."/>
            <person name="Mo K."/>
            <person name="Hu Y."/>
        </authorList>
    </citation>
    <scope>NUCLEOTIDE SEQUENCE</scope>
    <source>
        <strain evidence="4">IB182496</strain>
    </source>
</reference>
<name>A0A927BYQ4_9BACL</name>
<dbReference type="Pfam" id="PF00005">
    <property type="entry name" value="ABC_tran"/>
    <property type="match status" value="1"/>
</dbReference>
<keyword evidence="5" id="KW-1185">Reference proteome</keyword>
<dbReference type="GO" id="GO:0005886">
    <property type="term" value="C:plasma membrane"/>
    <property type="evidence" value="ECO:0007669"/>
    <property type="project" value="TreeGrafter"/>
</dbReference>
<dbReference type="PROSITE" id="PS00211">
    <property type="entry name" value="ABC_TRANSPORTER_1"/>
    <property type="match status" value="1"/>
</dbReference>
<dbReference type="PANTHER" id="PTHR24220">
    <property type="entry name" value="IMPORT ATP-BINDING PROTEIN"/>
    <property type="match status" value="1"/>
</dbReference>
<dbReference type="GO" id="GO:0016887">
    <property type="term" value="F:ATP hydrolysis activity"/>
    <property type="evidence" value="ECO:0007669"/>
    <property type="project" value="InterPro"/>
</dbReference>